<dbReference type="Proteomes" id="UP000280834">
    <property type="component" value="Unassembled WGS sequence"/>
</dbReference>
<keyword evidence="1" id="KW-0812">Transmembrane</keyword>
<dbReference type="WBParaSite" id="BTMF_0000411401-mRNA-1">
    <property type="protein sequence ID" value="BTMF_0000411401-mRNA-1"/>
    <property type="gene ID" value="BTMF_0000411401"/>
</dbReference>
<dbReference type="AlphaFoldDB" id="A0A0R3QCN4"/>
<proteinExistence type="predicted"/>
<feature type="transmembrane region" description="Helical" evidence="1">
    <location>
        <begin position="56"/>
        <end position="77"/>
    </location>
</feature>
<evidence type="ECO:0000313" key="3">
    <source>
        <dbReference type="Proteomes" id="UP000280834"/>
    </source>
</evidence>
<dbReference type="STRING" id="42155.A0A0R3QCN4"/>
<sequence length="113" mass="13343">MIKLNYNYRRMDKLSLMNGKKSTDKDNTGRSVMHSWLLCFRNQQMEKAYQIQFDQWFVPALAISILFLVVYGIYHVLVLPRQISTLIMIIISLAIIFMILLTLYANFFQVCLL</sequence>
<protein>
    <submittedName>
        <fullName evidence="4">Inner membrane protein</fullName>
    </submittedName>
</protein>
<evidence type="ECO:0000313" key="4">
    <source>
        <dbReference type="WBParaSite" id="BTMF_0000411401-mRNA-1"/>
    </source>
</evidence>
<evidence type="ECO:0000256" key="1">
    <source>
        <dbReference type="SAM" id="Phobius"/>
    </source>
</evidence>
<accession>A0A0R3QCN4</accession>
<dbReference type="EMBL" id="UZAG01003073">
    <property type="protein sequence ID" value="VDO14743.1"/>
    <property type="molecule type" value="Genomic_DNA"/>
</dbReference>
<gene>
    <name evidence="2" type="ORF">BTMF_LOCUS3416</name>
</gene>
<organism evidence="4">
    <name type="scientific">Brugia timori</name>
    <dbReference type="NCBI Taxonomy" id="42155"/>
    <lineage>
        <taxon>Eukaryota</taxon>
        <taxon>Metazoa</taxon>
        <taxon>Ecdysozoa</taxon>
        <taxon>Nematoda</taxon>
        <taxon>Chromadorea</taxon>
        <taxon>Rhabditida</taxon>
        <taxon>Spirurina</taxon>
        <taxon>Spiruromorpha</taxon>
        <taxon>Filarioidea</taxon>
        <taxon>Onchocercidae</taxon>
        <taxon>Brugia</taxon>
    </lineage>
</organism>
<evidence type="ECO:0000313" key="2">
    <source>
        <dbReference type="EMBL" id="VDO14743.1"/>
    </source>
</evidence>
<reference evidence="2 3" key="2">
    <citation type="submission" date="2018-11" db="EMBL/GenBank/DDBJ databases">
        <authorList>
            <consortium name="Pathogen Informatics"/>
        </authorList>
    </citation>
    <scope>NUCLEOTIDE SEQUENCE [LARGE SCALE GENOMIC DNA]</scope>
</reference>
<keyword evidence="1" id="KW-1133">Transmembrane helix</keyword>
<keyword evidence="3" id="KW-1185">Reference proteome</keyword>
<name>A0A0R3QCN4_9BILA</name>
<keyword evidence="1" id="KW-0472">Membrane</keyword>
<feature type="transmembrane region" description="Helical" evidence="1">
    <location>
        <begin position="83"/>
        <end position="107"/>
    </location>
</feature>
<reference evidence="4" key="1">
    <citation type="submission" date="2017-02" db="UniProtKB">
        <authorList>
            <consortium name="WormBaseParasite"/>
        </authorList>
    </citation>
    <scope>IDENTIFICATION</scope>
</reference>